<dbReference type="InterPro" id="IPR011006">
    <property type="entry name" value="CheY-like_superfamily"/>
</dbReference>
<dbReference type="PANTHER" id="PTHR37299:SF1">
    <property type="entry name" value="STAGE 0 SPORULATION PROTEIN A HOMOLOG"/>
    <property type="match status" value="1"/>
</dbReference>
<keyword evidence="5" id="KW-0238">DNA-binding</keyword>
<dbReference type="GO" id="GO:0003677">
    <property type="term" value="F:DNA binding"/>
    <property type="evidence" value="ECO:0007669"/>
    <property type="project" value="UniProtKB-KW"/>
</dbReference>
<dbReference type="RefSeq" id="WP_343791459.1">
    <property type="nucleotide sequence ID" value="NZ_BAAAEU010000015.1"/>
</dbReference>
<accession>A0ABN1IMB4</accession>
<feature type="domain" description="HTH LytTR-type" evidence="4">
    <location>
        <begin position="138"/>
        <end position="242"/>
    </location>
</feature>
<keyword evidence="6" id="KW-1185">Reference proteome</keyword>
<evidence type="ECO:0000259" key="4">
    <source>
        <dbReference type="PROSITE" id="PS50930"/>
    </source>
</evidence>
<evidence type="ECO:0000259" key="3">
    <source>
        <dbReference type="PROSITE" id="PS50110"/>
    </source>
</evidence>
<dbReference type="PANTHER" id="PTHR37299">
    <property type="entry name" value="TRANSCRIPTIONAL REGULATOR-RELATED"/>
    <property type="match status" value="1"/>
</dbReference>
<dbReference type="EMBL" id="BAAAEU010000015">
    <property type="protein sequence ID" value="GAA0717354.1"/>
    <property type="molecule type" value="Genomic_DNA"/>
</dbReference>
<feature type="modified residue" description="4-aspartylphosphate" evidence="2">
    <location>
        <position position="60"/>
    </location>
</feature>
<evidence type="ECO:0000256" key="1">
    <source>
        <dbReference type="ARBA" id="ARBA00023012"/>
    </source>
</evidence>
<keyword evidence="1" id="KW-0902">Two-component regulatory system</keyword>
<dbReference type="Pfam" id="PF00072">
    <property type="entry name" value="Response_reg"/>
    <property type="match status" value="1"/>
</dbReference>
<feature type="domain" description="Response regulatory" evidence="3">
    <location>
        <begin position="9"/>
        <end position="122"/>
    </location>
</feature>
<dbReference type="Gene3D" id="2.40.50.1020">
    <property type="entry name" value="LytTr DNA-binding domain"/>
    <property type="match status" value="1"/>
</dbReference>
<dbReference type="PROSITE" id="PS50930">
    <property type="entry name" value="HTH_LYTTR"/>
    <property type="match status" value="1"/>
</dbReference>
<sequence>MNTDLVPIRALVVDDEPLARSDVCRMLRTYPQIDVVRQCGNGLEALAAIKELAPDLVFLDVQMPECDGFEVLERLGGRLPPVIVFVTAYDVYALRAFEAGALDYLLKPYDDTRFGKMLARVIERMAAIRAVPATCERLAIRSAGEVVFIDVAAIDWIESADYYACLHVGATTHILRRSLTELEADMRGVGFARIHRSTIVNLDRVRRLAPGPDGDYEIALHDGTRLKVSRRHRRDVLARLGC</sequence>
<protein>
    <submittedName>
        <fullName evidence="5">LytTR family DNA-binding domain-containing protein</fullName>
    </submittedName>
</protein>
<name>A0ABN1IMB4_9GAMM</name>
<reference evidence="5 6" key="1">
    <citation type="journal article" date="2019" name="Int. J. Syst. Evol. Microbiol.">
        <title>The Global Catalogue of Microorganisms (GCM) 10K type strain sequencing project: providing services to taxonomists for standard genome sequencing and annotation.</title>
        <authorList>
            <consortium name="The Broad Institute Genomics Platform"/>
            <consortium name="The Broad Institute Genome Sequencing Center for Infectious Disease"/>
            <person name="Wu L."/>
            <person name="Ma J."/>
        </authorList>
    </citation>
    <scope>NUCLEOTIDE SEQUENCE [LARGE SCALE GENOMIC DNA]</scope>
    <source>
        <strain evidence="5 6">JCM 15421</strain>
    </source>
</reference>
<evidence type="ECO:0000256" key="2">
    <source>
        <dbReference type="PROSITE-ProRule" id="PRU00169"/>
    </source>
</evidence>
<dbReference type="SUPFAM" id="SSF52172">
    <property type="entry name" value="CheY-like"/>
    <property type="match status" value="1"/>
</dbReference>
<organism evidence="5 6">
    <name type="scientific">Dokdonella soli</name>
    <dbReference type="NCBI Taxonomy" id="529810"/>
    <lineage>
        <taxon>Bacteria</taxon>
        <taxon>Pseudomonadati</taxon>
        <taxon>Pseudomonadota</taxon>
        <taxon>Gammaproteobacteria</taxon>
        <taxon>Lysobacterales</taxon>
        <taxon>Rhodanobacteraceae</taxon>
        <taxon>Dokdonella</taxon>
    </lineage>
</organism>
<evidence type="ECO:0000313" key="6">
    <source>
        <dbReference type="Proteomes" id="UP001501523"/>
    </source>
</evidence>
<evidence type="ECO:0000313" key="5">
    <source>
        <dbReference type="EMBL" id="GAA0717354.1"/>
    </source>
</evidence>
<proteinExistence type="predicted"/>
<dbReference type="InterPro" id="IPR046947">
    <property type="entry name" value="LytR-like"/>
</dbReference>
<dbReference type="InterPro" id="IPR007492">
    <property type="entry name" value="LytTR_DNA-bd_dom"/>
</dbReference>
<dbReference type="SMART" id="SM00448">
    <property type="entry name" value="REC"/>
    <property type="match status" value="1"/>
</dbReference>
<keyword evidence="2" id="KW-0597">Phosphoprotein</keyword>
<dbReference type="Gene3D" id="3.40.50.2300">
    <property type="match status" value="1"/>
</dbReference>
<dbReference type="Pfam" id="PF04397">
    <property type="entry name" value="LytTR"/>
    <property type="match status" value="1"/>
</dbReference>
<dbReference type="InterPro" id="IPR001789">
    <property type="entry name" value="Sig_transdc_resp-reg_receiver"/>
</dbReference>
<dbReference type="PROSITE" id="PS50110">
    <property type="entry name" value="RESPONSE_REGULATORY"/>
    <property type="match status" value="1"/>
</dbReference>
<dbReference type="SMART" id="SM00850">
    <property type="entry name" value="LytTR"/>
    <property type="match status" value="1"/>
</dbReference>
<dbReference type="Proteomes" id="UP001501523">
    <property type="component" value="Unassembled WGS sequence"/>
</dbReference>
<comment type="caution">
    <text evidence="5">The sequence shown here is derived from an EMBL/GenBank/DDBJ whole genome shotgun (WGS) entry which is preliminary data.</text>
</comment>
<gene>
    <name evidence="5" type="ORF">GCM10009105_24290</name>
</gene>